<keyword evidence="6" id="KW-0067">ATP-binding</keyword>
<dbReference type="InterPro" id="IPR002305">
    <property type="entry name" value="aa-tRNA-synth_Ic"/>
</dbReference>
<keyword evidence="5" id="KW-0547">Nucleotide-binding</keyword>
<evidence type="ECO:0000313" key="13">
    <source>
        <dbReference type="Proteomes" id="UP001530293"/>
    </source>
</evidence>
<dbReference type="NCBIfam" id="NF006330">
    <property type="entry name" value="PRK08560.1"/>
    <property type="match status" value="1"/>
</dbReference>
<protein>
    <recommendedName>
        <fullName evidence="3">tyrosine--tRNA ligase</fullName>
        <ecNumber evidence="3">6.1.1.1</ecNumber>
    </recommendedName>
    <alternativeName>
        <fullName evidence="9">Tyrosyl-tRNA synthetase</fullName>
    </alternativeName>
</protein>
<accession>A0ABD3LXI1</accession>
<dbReference type="Gene3D" id="1.10.240.10">
    <property type="entry name" value="Tyrosyl-Transfer RNA Synthetase"/>
    <property type="match status" value="1"/>
</dbReference>
<comment type="catalytic activity">
    <reaction evidence="10">
        <text>tRNA(Tyr) + L-tyrosine + ATP = L-tyrosyl-tRNA(Tyr) + AMP + diphosphate + H(+)</text>
        <dbReference type="Rhea" id="RHEA:10220"/>
        <dbReference type="Rhea" id="RHEA-COMP:9706"/>
        <dbReference type="Rhea" id="RHEA-COMP:9707"/>
        <dbReference type="ChEBI" id="CHEBI:15378"/>
        <dbReference type="ChEBI" id="CHEBI:30616"/>
        <dbReference type="ChEBI" id="CHEBI:33019"/>
        <dbReference type="ChEBI" id="CHEBI:58315"/>
        <dbReference type="ChEBI" id="CHEBI:78442"/>
        <dbReference type="ChEBI" id="CHEBI:78536"/>
        <dbReference type="ChEBI" id="CHEBI:456215"/>
        <dbReference type="EC" id="6.1.1.1"/>
    </reaction>
</comment>
<dbReference type="EMBL" id="JALLBG020000313">
    <property type="protein sequence ID" value="KAL3756107.1"/>
    <property type="molecule type" value="Genomic_DNA"/>
</dbReference>
<dbReference type="AlphaFoldDB" id="A0ABD3LXI1"/>
<dbReference type="GO" id="GO:0006412">
    <property type="term" value="P:translation"/>
    <property type="evidence" value="ECO:0007669"/>
    <property type="project" value="UniProtKB-KW"/>
</dbReference>
<evidence type="ECO:0000256" key="5">
    <source>
        <dbReference type="ARBA" id="ARBA00022741"/>
    </source>
</evidence>
<keyword evidence="8" id="KW-0030">Aminoacyl-tRNA synthetase</keyword>
<sequence length="869" mass="94369">MTAAPTPPAAAATATATTTPRTWNDELELDFRRILSVGEECISEKELQALILSKGRGTERYQQPPNTPTPAVDAANADAVPTTATDIDIAPRIRLYDGFEPSGRMHIAQGLLKSVNVNKCTSPGTHSTFCFWVADWFALMNDKMGGDLSKIVIVGKYLIEVWKAAGMDLQNVEFRWASDEITQRAHIYWPIMLDVARRFNVTRIKKCCQIMGRLEGSLTAAQVLYPLMQCTDVFFLEADICQLGVDQRKVNMLAREYCDAAKRRYKPVILSHHMLYGLKEGQEKMSKSDPDSAIFMEDTVEDVERKIRKAYCPTQEKEQLSPPPLPPPTTSSGTNNDVDADVDAGKESMHLTKDNLKNPILDYVQHIVLSSPGATFTCSTTTTTSSSTTTTTTTYTDYNAVKEDFLSGKITPDQLKDGLITALNELLQPVRDHFTNDDNARGLLEQVREFKKQSTPTPTQEEGENTVVPKVFRLDLVSKGIVPPSSHLVFAPLPNSNPTLQSAADILAMLKAAAAADPDTPKVLMLLDWTARVNNALDADPKLIASYYSVLLSAVRALDKYHSGSEVGNVMQNVTVVTQSDAILLDPSNYWISVINAGRHFPLDEVMGSGIGLGGSMKDSEGVGRVIGRLMMIADVLAINPSSISLLDAAAVEAAIGGEYVVDATDGMKNINLEDHASAAVAQSVEAHLIQQFYGAKLSHPGVASILPLPRIMHLDASGPKLSLQPPRASAALRTEFDEYFIADDPKVHGKSKMKKAFCEPGNVDFCPPIELLAYFGGLNGGGGGGMKEVVISRSPDNGGNVTYTDKSALLKDFESGALHPGDLKTAISGMMVEVMTQISAEIKGDDKAANGVKALKAFEKKMAKQKKK</sequence>
<dbReference type="GO" id="GO:0005524">
    <property type="term" value="F:ATP binding"/>
    <property type="evidence" value="ECO:0007669"/>
    <property type="project" value="UniProtKB-KW"/>
</dbReference>
<proteinExistence type="inferred from homology"/>
<keyword evidence="13" id="KW-1185">Reference proteome</keyword>
<dbReference type="EC" id="6.1.1.1" evidence="3"/>
<dbReference type="SUPFAM" id="SSF52374">
    <property type="entry name" value="Nucleotidylyl transferase"/>
    <property type="match status" value="1"/>
</dbReference>
<dbReference type="InterPro" id="IPR014729">
    <property type="entry name" value="Rossmann-like_a/b/a_fold"/>
</dbReference>
<evidence type="ECO:0000256" key="1">
    <source>
        <dbReference type="ARBA" id="ARBA00002025"/>
    </source>
</evidence>
<dbReference type="FunFam" id="3.40.50.620:FF:000085">
    <property type="entry name" value="Tyrosine--tRNA ligase 1 cytoplasmic"/>
    <property type="match status" value="1"/>
</dbReference>
<reference evidence="12 13" key="1">
    <citation type="submission" date="2024-10" db="EMBL/GenBank/DDBJ databases">
        <title>Updated reference genomes for cyclostephanoid diatoms.</title>
        <authorList>
            <person name="Roberts W.R."/>
            <person name="Alverson A.J."/>
        </authorList>
    </citation>
    <scope>NUCLEOTIDE SEQUENCE [LARGE SCALE GENOMIC DNA]</scope>
    <source>
        <strain evidence="12 13">AJA232-27</strain>
    </source>
</reference>
<keyword evidence="7" id="KW-0648">Protein biosynthesis</keyword>
<dbReference type="PANTHER" id="PTHR46264:SF4">
    <property type="entry name" value="TYROSINE--TRNA LIGASE, CYTOPLASMIC"/>
    <property type="match status" value="1"/>
</dbReference>
<evidence type="ECO:0000256" key="9">
    <source>
        <dbReference type="ARBA" id="ARBA00033323"/>
    </source>
</evidence>
<comment type="similarity">
    <text evidence="2">Belongs to the class-I aminoacyl-tRNA synthetase family.</text>
</comment>
<evidence type="ECO:0000256" key="10">
    <source>
        <dbReference type="ARBA" id="ARBA00048248"/>
    </source>
</evidence>
<organism evidence="12 13">
    <name type="scientific">Discostella pseudostelligera</name>
    <dbReference type="NCBI Taxonomy" id="259834"/>
    <lineage>
        <taxon>Eukaryota</taxon>
        <taxon>Sar</taxon>
        <taxon>Stramenopiles</taxon>
        <taxon>Ochrophyta</taxon>
        <taxon>Bacillariophyta</taxon>
        <taxon>Coscinodiscophyceae</taxon>
        <taxon>Thalassiosirophycidae</taxon>
        <taxon>Stephanodiscales</taxon>
        <taxon>Stephanodiscaceae</taxon>
        <taxon>Discostella</taxon>
    </lineage>
</organism>
<feature type="region of interest" description="Disordered" evidence="11">
    <location>
        <begin position="312"/>
        <end position="341"/>
    </location>
</feature>
<dbReference type="Proteomes" id="UP001530293">
    <property type="component" value="Unassembled WGS sequence"/>
</dbReference>
<comment type="function">
    <text evidence="1">Catalyzes the attachment of tyrosine to tRNA(Tyr) in a two-step reaction: tyrosine is first activated by ATP to form Tyr-AMP and then transferred to the acceptor end of tRNA(Tyr).</text>
</comment>
<dbReference type="PANTHER" id="PTHR46264">
    <property type="entry name" value="TYROSINE-TRNA LIGASE"/>
    <property type="match status" value="1"/>
</dbReference>
<dbReference type="GO" id="GO:0004831">
    <property type="term" value="F:tyrosine-tRNA ligase activity"/>
    <property type="evidence" value="ECO:0007669"/>
    <property type="project" value="UniProtKB-EC"/>
</dbReference>
<evidence type="ECO:0000313" key="12">
    <source>
        <dbReference type="EMBL" id="KAL3756107.1"/>
    </source>
</evidence>
<dbReference type="Gene3D" id="3.40.50.620">
    <property type="entry name" value="HUPs"/>
    <property type="match status" value="2"/>
</dbReference>
<comment type="caution">
    <text evidence="12">The sequence shown here is derived from an EMBL/GenBank/DDBJ whole genome shotgun (WGS) entry which is preliminary data.</text>
</comment>
<evidence type="ECO:0000256" key="4">
    <source>
        <dbReference type="ARBA" id="ARBA00022598"/>
    </source>
</evidence>
<evidence type="ECO:0000256" key="8">
    <source>
        <dbReference type="ARBA" id="ARBA00023146"/>
    </source>
</evidence>
<name>A0ABD3LXI1_9STRA</name>
<keyword evidence="4" id="KW-0436">Ligase</keyword>
<evidence type="ECO:0000256" key="11">
    <source>
        <dbReference type="SAM" id="MobiDB-lite"/>
    </source>
</evidence>
<dbReference type="Pfam" id="PF00579">
    <property type="entry name" value="tRNA-synt_1b"/>
    <property type="match status" value="1"/>
</dbReference>
<evidence type="ECO:0000256" key="7">
    <source>
        <dbReference type="ARBA" id="ARBA00022917"/>
    </source>
</evidence>
<evidence type="ECO:0000256" key="6">
    <source>
        <dbReference type="ARBA" id="ARBA00022840"/>
    </source>
</evidence>
<gene>
    <name evidence="12" type="ORF">ACHAWU_005611</name>
</gene>
<evidence type="ECO:0000256" key="3">
    <source>
        <dbReference type="ARBA" id="ARBA00013160"/>
    </source>
</evidence>
<evidence type="ECO:0000256" key="2">
    <source>
        <dbReference type="ARBA" id="ARBA00005594"/>
    </source>
</evidence>
<dbReference type="InterPro" id="IPR050489">
    <property type="entry name" value="Tyr-tRNA_synthase"/>
</dbReference>